<organism evidence="2 3">
    <name type="scientific">Kribbella qitaiheensis</name>
    <dbReference type="NCBI Taxonomy" id="1544730"/>
    <lineage>
        <taxon>Bacteria</taxon>
        <taxon>Bacillati</taxon>
        <taxon>Actinomycetota</taxon>
        <taxon>Actinomycetes</taxon>
        <taxon>Propionibacteriales</taxon>
        <taxon>Kribbellaceae</taxon>
        <taxon>Kribbella</taxon>
    </lineage>
</organism>
<evidence type="ECO:0000313" key="2">
    <source>
        <dbReference type="EMBL" id="QNE16729.1"/>
    </source>
</evidence>
<evidence type="ECO:0000259" key="1">
    <source>
        <dbReference type="Pfam" id="PF01243"/>
    </source>
</evidence>
<accession>A0A7G6WRW4</accession>
<reference evidence="2 3" key="2">
    <citation type="journal article" date="2020" name="Microbiol. Resour. Announc.">
        <title>Antarctic desert soil bacteria exhibit high novel natural product potential, evaluated through long-read genome sequencing and comparative genomics.</title>
        <authorList>
            <person name="Benaud N."/>
            <person name="Edwards R.J."/>
            <person name="Amos T.G."/>
            <person name="D'Agostino P.M."/>
            <person name="Gutierrez-Chavez C."/>
            <person name="Montgomery K."/>
            <person name="Nicetic I."/>
            <person name="Ferrari B.C."/>
        </authorList>
    </citation>
    <scope>NUCLEOTIDE SEQUENCE [LARGE SCALE GENOMIC DNA]</scope>
    <source>
        <strain evidence="2 3">SPB151</strain>
    </source>
</reference>
<keyword evidence="3" id="KW-1185">Reference proteome</keyword>
<dbReference type="EMBL" id="CP043661">
    <property type="protein sequence ID" value="QNE16729.1"/>
    <property type="molecule type" value="Genomic_DNA"/>
</dbReference>
<dbReference type="InterPro" id="IPR012349">
    <property type="entry name" value="Split_barrel_FMN-bd"/>
</dbReference>
<dbReference type="Gene3D" id="2.30.110.10">
    <property type="entry name" value="Electron Transport, Fmn-binding Protein, Chain A"/>
    <property type="match status" value="1"/>
</dbReference>
<proteinExistence type="predicted"/>
<feature type="domain" description="Pyridoxamine 5'-phosphate oxidase N-terminal" evidence="1">
    <location>
        <begin position="43"/>
        <end position="159"/>
    </location>
</feature>
<dbReference type="PANTHER" id="PTHR42815:SF2">
    <property type="entry name" value="FAD-BINDING, PUTATIVE (AFU_ORTHOLOGUE AFUA_6G07600)-RELATED"/>
    <property type="match status" value="1"/>
</dbReference>
<dbReference type="Pfam" id="PF01243">
    <property type="entry name" value="PNPOx_N"/>
    <property type="match status" value="1"/>
</dbReference>
<dbReference type="PANTHER" id="PTHR42815">
    <property type="entry name" value="FAD-BINDING, PUTATIVE (AFU_ORTHOLOGUE AFUA_6G07600)-RELATED"/>
    <property type="match status" value="1"/>
</dbReference>
<dbReference type="KEGG" id="kqi:F1D05_00965"/>
<name>A0A7G6WRW4_9ACTN</name>
<dbReference type="RefSeq" id="WP_185445374.1">
    <property type="nucleotide sequence ID" value="NZ_CP043661.1"/>
</dbReference>
<dbReference type="AlphaFoldDB" id="A0A7G6WRW4"/>
<dbReference type="InterPro" id="IPR024029">
    <property type="entry name" value="Pyridox_Oxase_FMN-dep"/>
</dbReference>
<dbReference type="Proteomes" id="UP000515563">
    <property type="component" value="Chromosome"/>
</dbReference>
<evidence type="ECO:0000313" key="3">
    <source>
        <dbReference type="Proteomes" id="UP000515563"/>
    </source>
</evidence>
<dbReference type="NCBIfam" id="TIGR04025">
    <property type="entry name" value="PPOX_FMN_DR2398"/>
    <property type="match status" value="1"/>
</dbReference>
<reference evidence="3" key="1">
    <citation type="submission" date="2019-09" db="EMBL/GenBank/DDBJ databases">
        <title>Antimicrobial potential of Antarctic Bacteria.</title>
        <authorList>
            <person name="Benaud N."/>
            <person name="Edwards R.J."/>
            <person name="Ferrari B.C."/>
        </authorList>
    </citation>
    <scope>NUCLEOTIDE SEQUENCE [LARGE SCALE GENOMIC DNA]</scope>
    <source>
        <strain evidence="3">SPB151</strain>
    </source>
</reference>
<gene>
    <name evidence="2" type="ORF">F1D05_00965</name>
</gene>
<protein>
    <submittedName>
        <fullName evidence="2">Pyridoxamine 5'-phosphate oxidase family protein</fullName>
    </submittedName>
</protein>
<sequence length="216" mass="24414">MDRLTETAELVEITSYEELREVVPAPLQSTADKVRKELHELDRQWLAESRFCLIATSDADGGCDVSPKGDPAGFTKVLDDTTIVIPERAGNRRVDGFINILSNPHVGLIYLLPGRGETLRINGRARIIREAPFFDDMIVKGSRPQLALLVEIEEIFHHCSKAFLRSQLWKPETWDPDAVPSRAKIAKALDRKDADLADLEKYYGLQYEAGIYQTKY</sequence>
<dbReference type="InterPro" id="IPR011576">
    <property type="entry name" value="Pyridox_Oxase_N"/>
</dbReference>
<dbReference type="SUPFAM" id="SSF50475">
    <property type="entry name" value="FMN-binding split barrel"/>
    <property type="match status" value="1"/>
</dbReference>